<gene>
    <name evidence="7" type="ORF">M9R61_04655</name>
</gene>
<dbReference type="EMBL" id="JAMKBI010000002">
    <property type="protein sequence ID" value="MCZ8532638.1"/>
    <property type="molecule type" value="Genomic_DNA"/>
</dbReference>
<dbReference type="PANTHER" id="PTHR44307:SF2">
    <property type="entry name" value="PHOSPHOETHANOLAMINE METHYLTRANSFERASE ISOFORM X1"/>
    <property type="match status" value="1"/>
</dbReference>
<dbReference type="Gene3D" id="3.40.50.150">
    <property type="entry name" value="Vaccinia Virus protein VP39"/>
    <property type="match status" value="1"/>
</dbReference>
<evidence type="ECO:0000313" key="7">
    <source>
        <dbReference type="EMBL" id="MCZ8532638.1"/>
    </source>
</evidence>
<sequence>MTNTYLDLLAYFGIGGAHPGGFNLTKAILEDENIQPNKSVLDVGCGTGQTAAFLAEKYNCQVTAIDNHPIMVQKARQRFKKIKVPVMVLEEDVHNLGFVDNSFDLIIAESVIVFTDISRTLKELSRVLKGDGSLIMIEMTAEQYLSEKQQKIACSLYGINEVLNTEEWILRLHQAGLTQVEIINTPPELIKSEINDINPSIQLNMDLFDIWEKHNEFLLHNRDFISYRVFKCRK</sequence>
<reference evidence="7" key="1">
    <citation type="submission" date="2022-05" db="EMBL/GenBank/DDBJ databases">
        <authorList>
            <person name="Colautti A."/>
            <person name="Iacumin L."/>
        </authorList>
    </citation>
    <scope>NUCLEOTIDE SEQUENCE</scope>
    <source>
        <strain evidence="7">DSM 30747</strain>
    </source>
</reference>
<comment type="caution">
    <text evidence="7">The sequence shown here is derived from an EMBL/GenBank/DDBJ whole genome shotgun (WGS) entry which is preliminary data.</text>
</comment>
<dbReference type="GO" id="GO:0032259">
    <property type="term" value="P:methylation"/>
    <property type="evidence" value="ECO:0007669"/>
    <property type="project" value="UniProtKB-KW"/>
</dbReference>
<dbReference type="AlphaFoldDB" id="A0A9X3RA00"/>
<proteinExistence type="predicted"/>
<keyword evidence="8" id="KW-1185">Reference proteome</keyword>
<dbReference type="SUPFAM" id="SSF53335">
    <property type="entry name" value="S-adenosyl-L-methionine-dependent methyltransferases"/>
    <property type="match status" value="1"/>
</dbReference>
<dbReference type="InterPro" id="IPR041698">
    <property type="entry name" value="Methyltransf_25"/>
</dbReference>
<evidence type="ECO:0000256" key="2">
    <source>
        <dbReference type="ARBA" id="ARBA00022603"/>
    </source>
</evidence>
<dbReference type="PANTHER" id="PTHR44307">
    <property type="entry name" value="PHOSPHOETHANOLAMINE METHYLTRANSFERASE"/>
    <property type="match status" value="1"/>
</dbReference>
<name>A0A9X3RA00_9BACI</name>
<dbReference type="GO" id="GO:0000234">
    <property type="term" value="F:phosphoethanolamine N-methyltransferase activity"/>
    <property type="evidence" value="ECO:0007669"/>
    <property type="project" value="UniProtKB-EC"/>
</dbReference>
<dbReference type="RefSeq" id="WP_269921175.1">
    <property type="nucleotide sequence ID" value="NZ_JAMKBI010000002.1"/>
</dbReference>
<organism evidence="7 8">
    <name type="scientific">Psychrobacillus psychrodurans</name>
    <dbReference type="NCBI Taxonomy" id="126157"/>
    <lineage>
        <taxon>Bacteria</taxon>
        <taxon>Bacillati</taxon>
        <taxon>Bacillota</taxon>
        <taxon>Bacilli</taxon>
        <taxon>Bacillales</taxon>
        <taxon>Bacillaceae</taxon>
        <taxon>Psychrobacillus</taxon>
    </lineage>
</organism>
<keyword evidence="2 7" id="KW-0489">Methyltransferase</keyword>
<keyword evidence="3" id="KW-0808">Transferase</keyword>
<comment type="catalytic activity">
    <reaction evidence="5">
        <text>phosphoethanolamine + S-adenosyl-L-methionine = N-methylethanolamine phosphate + S-adenosyl-L-homocysteine + H(+)</text>
        <dbReference type="Rhea" id="RHEA:20365"/>
        <dbReference type="ChEBI" id="CHEBI:15378"/>
        <dbReference type="ChEBI" id="CHEBI:57781"/>
        <dbReference type="ChEBI" id="CHEBI:57856"/>
        <dbReference type="ChEBI" id="CHEBI:58190"/>
        <dbReference type="ChEBI" id="CHEBI:59789"/>
        <dbReference type="EC" id="2.1.1.103"/>
    </reaction>
    <physiologicalReaction direction="left-to-right" evidence="5">
        <dbReference type="Rhea" id="RHEA:20366"/>
    </physiologicalReaction>
</comment>
<evidence type="ECO:0000313" key="8">
    <source>
        <dbReference type="Proteomes" id="UP001152172"/>
    </source>
</evidence>
<evidence type="ECO:0000256" key="4">
    <source>
        <dbReference type="ARBA" id="ARBA00025707"/>
    </source>
</evidence>
<accession>A0A9X3RA00</accession>
<evidence type="ECO:0000259" key="6">
    <source>
        <dbReference type="Pfam" id="PF13649"/>
    </source>
</evidence>
<evidence type="ECO:0000256" key="5">
    <source>
        <dbReference type="ARBA" id="ARBA00047622"/>
    </source>
</evidence>
<dbReference type="Pfam" id="PF13649">
    <property type="entry name" value="Methyltransf_25"/>
    <property type="match status" value="1"/>
</dbReference>
<evidence type="ECO:0000256" key="1">
    <source>
        <dbReference type="ARBA" id="ARBA00005189"/>
    </source>
</evidence>
<comment type="pathway">
    <text evidence="1">Lipid metabolism.</text>
</comment>
<protein>
    <submittedName>
        <fullName evidence="7">Class I SAM-dependent methyltransferase</fullName>
    </submittedName>
</protein>
<comment type="pathway">
    <text evidence="4">Phospholipid metabolism.</text>
</comment>
<dbReference type="Proteomes" id="UP001152172">
    <property type="component" value="Unassembled WGS sequence"/>
</dbReference>
<dbReference type="CDD" id="cd02440">
    <property type="entry name" value="AdoMet_MTases"/>
    <property type="match status" value="1"/>
</dbReference>
<dbReference type="InterPro" id="IPR029063">
    <property type="entry name" value="SAM-dependent_MTases_sf"/>
</dbReference>
<evidence type="ECO:0000256" key="3">
    <source>
        <dbReference type="ARBA" id="ARBA00022679"/>
    </source>
</evidence>
<feature type="domain" description="Methyltransferase" evidence="6">
    <location>
        <begin position="40"/>
        <end position="132"/>
    </location>
</feature>